<dbReference type="InterPro" id="IPR036583">
    <property type="entry name" value="23S_rRNA_IVS_sf"/>
</dbReference>
<keyword evidence="1" id="KW-0687">Ribonucleoprotein</keyword>
<dbReference type="NCBIfam" id="TIGR02436">
    <property type="entry name" value="four helix bundle protein"/>
    <property type="match status" value="1"/>
</dbReference>
<dbReference type="RefSeq" id="WP_054558087.1">
    <property type="nucleotide sequence ID" value="NZ_LDJX01000002.1"/>
</dbReference>
<dbReference type="OrthoDB" id="9811959at2"/>
<dbReference type="CDD" id="cd16377">
    <property type="entry name" value="23S_rRNA_IVP_like"/>
    <property type="match status" value="1"/>
</dbReference>
<evidence type="ECO:0000313" key="2">
    <source>
        <dbReference type="Proteomes" id="UP000050280"/>
    </source>
</evidence>
<evidence type="ECO:0000313" key="1">
    <source>
        <dbReference type="EMBL" id="KPM32411.1"/>
    </source>
</evidence>
<keyword evidence="2" id="KW-1185">Reference proteome</keyword>
<dbReference type="STRING" id="1300341.I595_827"/>
<dbReference type="PANTHER" id="PTHR38471:SF2">
    <property type="entry name" value="FOUR HELIX BUNDLE PROTEIN"/>
    <property type="match status" value="1"/>
</dbReference>
<protein>
    <submittedName>
        <fullName evidence="1">S23 ribosomal protein</fullName>
    </submittedName>
</protein>
<dbReference type="AlphaFoldDB" id="A0A0P7A6N4"/>
<dbReference type="Proteomes" id="UP000050280">
    <property type="component" value="Unassembled WGS sequence"/>
</dbReference>
<sequence>MEYTELEVWKEARVLVNDVYQISKAFPKEEMYGLTSQICRCAVSIPSNIAEGCGRRTSADTIRFLHISRGSLYELETQLFIALDQGYLKKEDFDKQFKQILKCKKLINGFIKYYKKNN</sequence>
<proteinExistence type="predicted"/>
<organism evidence="1 2">
    <name type="scientific">Croceitalea dokdonensis DOKDO 023</name>
    <dbReference type="NCBI Taxonomy" id="1300341"/>
    <lineage>
        <taxon>Bacteria</taxon>
        <taxon>Pseudomonadati</taxon>
        <taxon>Bacteroidota</taxon>
        <taxon>Flavobacteriia</taxon>
        <taxon>Flavobacteriales</taxon>
        <taxon>Flavobacteriaceae</taxon>
        <taxon>Croceitalea</taxon>
    </lineage>
</organism>
<dbReference type="SUPFAM" id="SSF158446">
    <property type="entry name" value="IVS-encoded protein-like"/>
    <property type="match status" value="1"/>
</dbReference>
<dbReference type="EMBL" id="LDJX01000002">
    <property type="protein sequence ID" value="KPM32411.1"/>
    <property type="molecule type" value="Genomic_DNA"/>
</dbReference>
<comment type="caution">
    <text evidence="1">The sequence shown here is derived from an EMBL/GenBank/DDBJ whole genome shotgun (WGS) entry which is preliminary data.</text>
</comment>
<keyword evidence="1" id="KW-0689">Ribosomal protein</keyword>
<dbReference type="PANTHER" id="PTHR38471">
    <property type="entry name" value="FOUR HELIX BUNDLE PROTEIN"/>
    <property type="match status" value="1"/>
</dbReference>
<accession>A0A0P7A6N4</accession>
<dbReference type="Gene3D" id="1.20.1440.60">
    <property type="entry name" value="23S rRNA-intervening sequence"/>
    <property type="match status" value="1"/>
</dbReference>
<gene>
    <name evidence="1" type="ORF">I595_827</name>
</gene>
<dbReference type="Pfam" id="PF05635">
    <property type="entry name" value="23S_rRNA_IVP"/>
    <property type="match status" value="1"/>
</dbReference>
<name>A0A0P7A6N4_9FLAO</name>
<reference evidence="1 2" key="1">
    <citation type="submission" date="2015-09" db="EMBL/GenBank/DDBJ databases">
        <title>Genome sequence of the marine flavobacterium Croceitalea dokdonensis DOKDO 023 that contains proton- and sodium-pumping rhodopsins.</title>
        <authorList>
            <person name="Kwon S.-K."/>
            <person name="Lee H.K."/>
            <person name="Kwak M.-J."/>
            <person name="Kim J.F."/>
        </authorList>
    </citation>
    <scope>NUCLEOTIDE SEQUENCE [LARGE SCALE GENOMIC DNA]</scope>
    <source>
        <strain evidence="1 2">DOKDO 023</strain>
    </source>
</reference>
<dbReference type="InterPro" id="IPR012657">
    <property type="entry name" value="23S_rRNA-intervening_sequence"/>
</dbReference>
<dbReference type="PATRIC" id="fig|1300341.3.peg.1046"/>
<dbReference type="GO" id="GO:0005840">
    <property type="term" value="C:ribosome"/>
    <property type="evidence" value="ECO:0007669"/>
    <property type="project" value="UniProtKB-KW"/>
</dbReference>